<keyword evidence="3" id="KW-0732">Signal</keyword>
<sequence length="386" mass="43741">MFLILLALGISIPHKNTLTTRFSKRDGKYNSMKKLSIQNNTQSSIGCDMCTQIVNYIKQLLDDQVIESEIATIVEQLCTTFPSPYDTLCKTMVETYLPLVLQLLEKGLNASEICTQIGLCSASNNNIKYHIRKFHRPEHIDNGLACEMCTKIVSYIKKQISDSTIDIEIEKLVEQTCFTFPSPYDALCKTTVEHYLPKVIELIKQGLETSDICTKIALCSSKRERKTIYKNKNAFGCDSCTKVVDYISSLLKDQALEEEIAALVDQLCSTFASPYDSLCKSATSQLLPSILEWIQQGIESLDICTRIGLCPTQSCNTCKSWFKWAEENLHDVTVEGLWKLVNEECPKVQYLKYFCEILNEQNIETFVSLILSGLPPEKCCEWIKVC</sequence>
<evidence type="ECO:0000313" key="5">
    <source>
        <dbReference type="EMBL" id="KAK8897702.1"/>
    </source>
</evidence>
<dbReference type="InterPro" id="IPR007856">
    <property type="entry name" value="SapB_1"/>
</dbReference>
<dbReference type="PANTHER" id="PTHR11480">
    <property type="entry name" value="SAPOSIN-RELATED"/>
    <property type="match status" value="1"/>
</dbReference>
<evidence type="ECO:0000313" key="6">
    <source>
        <dbReference type="Proteomes" id="UP001470230"/>
    </source>
</evidence>
<feature type="domain" description="Saposin B-type" evidence="4">
    <location>
        <begin position="315"/>
        <end position="386"/>
    </location>
</feature>
<dbReference type="Pfam" id="PF03489">
    <property type="entry name" value="SapB_2"/>
    <property type="match status" value="2"/>
</dbReference>
<organism evidence="5 6">
    <name type="scientific">Tritrichomonas musculus</name>
    <dbReference type="NCBI Taxonomy" id="1915356"/>
    <lineage>
        <taxon>Eukaryota</taxon>
        <taxon>Metamonada</taxon>
        <taxon>Parabasalia</taxon>
        <taxon>Tritrichomonadida</taxon>
        <taxon>Tritrichomonadidae</taxon>
        <taxon>Tritrichomonas</taxon>
    </lineage>
</organism>
<reference evidence="5 6" key="1">
    <citation type="submission" date="2024-04" db="EMBL/GenBank/DDBJ databases">
        <title>Tritrichomonas musculus Genome.</title>
        <authorList>
            <person name="Alves-Ferreira E."/>
            <person name="Grigg M."/>
            <person name="Lorenzi H."/>
            <person name="Galac M."/>
        </authorList>
    </citation>
    <scope>NUCLEOTIDE SEQUENCE [LARGE SCALE GENOMIC DNA]</scope>
    <source>
        <strain evidence="5 6">EAF2021</strain>
    </source>
</reference>
<feature type="domain" description="Saposin B-type" evidence="4">
    <location>
        <begin position="142"/>
        <end position="223"/>
    </location>
</feature>
<name>A0ABR2L3E6_9EUKA</name>
<feature type="chain" id="PRO_5045673197" description="Saposin B-type domain-containing protein" evidence="3">
    <location>
        <begin position="18"/>
        <end position="386"/>
    </location>
</feature>
<evidence type="ECO:0000256" key="2">
    <source>
        <dbReference type="ARBA" id="ARBA00023180"/>
    </source>
</evidence>
<comment type="caution">
    <text evidence="5">The sequence shown here is derived from an EMBL/GenBank/DDBJ whole genome shotgun (WGS) entry which is preliminary data.</text>
</comment>
<dbReference type="SMART" id="SM00741">
    <property type="entry name" value="SapB"/>
    <property type="match status" value="4"/>
</dbReference>
<dbReference type="PANTHER" id="PTHR11480:SF3">
    <property type="entry name" value="BCDNA.GH08312"/>
    <property type="match status" value="1"/>
</dbReference>
<dbReference type="Proteomes" id="UP001470230">
    <property type="component" value="Unassembled WGS sequence"/>
</dbReference>
<dbReference type="InterPro" id="IPR008373">
    <property type="entry name" value="Saposin"/>
</dbReference>
<dbReference type="EMBL" id="JAPFFF010000002">
    <property type="protein sequence ID" value="KAK8897702.1"/>
    <property type="molecule type" value="Genomic_DNA"/>
</dbReference>
<dbReference type="Pfam" id="PF05184">
    <property type="entry name" value="SapB_1"/>
    <property type="match status" value="2"/>
</dbReference>
<dbReference type="SUPFAM" id="SSF47862">
    <property type="entry name" value="Saposin"/>
    <property type="match status" value="4"/>
</dbReference>
<dbReference type="InterPro" id="IPR008138">
    <property type="entry name" value="SapB_2"/>
</dbReference>
<feature type="domain" description="Saposin B-type" evidence="4">
    <location>
        <begin position="233"/>
        <end position="314"/>
    </location>
</feature>
<dbReference type="PRINTS" id="PR01797">
    <property type="entry name" value="SAPOSIN"/>
</dbReference>
<gene>
    <name evidence="5" type="ORF">M9Y10_015667</name>
</gene>
<protein>
    <recommendedName>
        <fullName evidence="4">Saposin B-type domain-containing protein</fullName>
    </recommendedName>
</protein>
<keyword evidence="1" id="KW-1015">Disulfide bond</keyword>
<feature type="domain" description="Saposin B-type" evidence="4">
    <location>
        <begin position="43"/>
        <end position="124"/>
    </location>
</feature>
<evidence type="ECO:0000259" key="4">
    <source>
        <dbReference type="PROSITE" id="PS50015"/>
    </source>
</evidence>
<dbReference type="InterPro" id="IPR011001">
    <property type="entry name" value="Saposin-like"/>
</dbReference>
<evidence type="ECO:0000256" key="3">
    <source>
        <dbReference type="SAM" id="SignalP"/>
    </source>
</evidence>
<evidence type="ECO:0000256" key="1">
    <source>
        <dbReference type="ARBA" id="ARBA00023157"/>
    </source>
</evidence>
<keyword evidence="2" id="KW-0325">Glycoprotein</keyword>
<proteinExistence type="predicted"/>
<dbReference type="InterPro" id="IPR008139">
    <property type="entry name" value="SaposinB_dom"/>
</dbReference>
<feature type="signal peptide" evidence="3">
    <location>
        <begin position="1"/>
        <end position="17"/>
    </location>
</feature>
<dbReference type="PROSITE" id="PS50015">
    <property type="entry name" value="SAP_B"/>
    <property type="match status" value="4"/>
</dbReference>
<keyword evidence="6" id="KW-1185">Reference proteome</keyword>
<accession>A0ABR2L3E6</accession>
<dbReference type="InterPro" id="IPR051428">
    <property type="entry name" value="Sphingo_Act-Surfact_Prot"/>
</dbReference>
<dbReference type="Gene3D" id="1.10.225.10">
    <property type="entry name" value="Saposin-like"/>
    <property type="match status" value="4"/>
</dbReference>